<evidence type="ECO:0000313" key="5">
    <source>
        <dbReference type="EMBL" id="MFC4671357.1"/>
    </source>
</evidence>
<keyword evidence="1" id="KW-0805">Transcription regulation</keyword>
<dbReference type="PANTHER" id="PTHR30136:SF34">
    <property type="entry name" value="TRANSCRIPTIONAL REGULATOR"/>
    <property type="match status" value="1"/>
</dbReference>
<dbReference type="SUPFAM" id="SSF55781">
    <property type="entry name" value="GAF domain-like"/>
    <property type="match status" value="1"/>
</dbReference>
<evidence type="ECO:0000259" key="4">
    <source>
        <dbReference type="PROSITE" id="PS51078"/>
    </source>
</evidence>
<dbReference type="Gene3D" id="3.30.450.40">
    <property type="match status" value="1"/>
</dbReference>
<dbReference type="Pfam" id="PF09339">
    <property type="entry name" value="HTH_IclR"/>
    <property type="match status" value="1"/>
</dbReference>
<dbReference type="InterPro" id="IPR029016">
    <property type="entry name" value="GAF-like_dom_sf"/>
</dbReference>
<reference evidence="6" key="1">
    <citation type="journal article" date="2019" name="Int. J. Syst. Evol. Microbiol.">
        <title>The Global Catalogue of Microorganisms (GCM) 10K type strain sequencing project: providing services to taxonomists for standard genome sequencing and annotation.</title>
        <authorList>
            <consortium name="The Broad Institute Genomics Platform"/>
            <consortium name="The Broad Institute Genome Sequencing Center for Infectious Disease"/>
            <person name="Wu L."/>
            <person name="Ma J."/>
        </authorList>
    </citation>
    <scope>NUCLEOTIDE SEQUENCE [LARGE SCALE GENOMIC DNA]</scope>
    <source>
        <strain evidence="6">CGMCC 4.7283</strain>
    </source>
</reference>
<organism evidence="5 6">
    <name type="scientific">Seohaeicola nanhaiensis</name>
    <dbReference type="NCBI Taxonomy" id="1387282"/>
    <lineage>
        <taxon>Bacteria</taxon>
        <taxon>Pseudomonadati</taxon>
        <taxon>Pseudomonadota</taxon>
        <taxon>Alphaproteobacteria</taxon>
        <taxon>Rhodobacterales</taxon>
        <taxon>Roseobacteraceae</taxon>
        <taxon>Seohaeicola</taxon>
    </lineage>
</organism>
<feature type="domain" description="IclR-ED" evidence="4">
    <location>
        <begin position="70"/>
        <end position="249"/>
    </location>
</feature>
<dbReference type="InterPro" id="IPR036388">
    <property type="entry name" value="WH-like_DNA-bd_sf"/>
</dbReference>
<gene>
    <name evidence="5" type="ORF">ACFO5X_22585</name>
</gene>
<protein>
    <submittedName>
        <fullName evidence="5">IclR family transcriptional regulator</fullName>
    </submittedName>
</protein>
<dbReference type="InterPro" id="IPR050707">
    <property type="entry name" value="HTH_MetabolicPath_Reg"/>
</dbReference>
<dbReference type="InterPro" id="IPR005471">
    <property type="entry name" value="Tscrpt_reg_IclR_N"/>
</dbReference>
<comment type="caution">
    <text evidence="5">The sequence shown here is derived from an EMBL/GenBank/DDBJ whole genome shotgun (WGS) entry which is preliminary data.</text>
</comment>
<evidence type="ECO:0000313" key="6">
    <source>
        <dbReference type="Proteomes" id="UP001595973"/>
    </source>
</evidence>
<name>A0ABV9KMH6_9RHOB</name>
<evidence type="ECO:0000256" key="3">
    <source>
        <dbReference type="ARBA" id="ARBA00023163"/>
    </source>
</evidence>
<keyword evidence="6" id="KW-1185">Reference proteome</keyword>
<evidence type="ECO:0000256" key="2">
    <source>
        <dbReference type="ARBA" id="ARBA00023125"/>
    </source>
</evidence>
<dbReference type="Pfam" id="PF01614">
    <property type="entry name" value="IclR_C"/>
    <property type="match status" value="1"/>
</dbReference>
<proteinExistence type="predicted"/>
<dbReference type="SUPFAM" id="SSF46785">
    <property type="entry name" value="Winged helix' DNA-binding domain"/>
    <property type="match status" value="1"/>
</dbReference>
<dbReference type="Gene3D" id="1.10.10.10">
    <property type="entry name" value="Winged helix-like DNA-binding domain superfamily/Winged helix DNA-binding domain"/>
    <property type="match status" value="1"/>
</dbReference>
<dbReference type="InterPro" id="IPR036390">
    <property type="entry name" value="WH_DNA-bd_sf"/>
</dbReference>
<keyword evidence="2" id="KW-0238">DNA-binding</keyword>
<dbReference type="PANTHER" id="PTHR30136">
    <property type="entry name" value="HELIX-TURN-HELIX TRANSCRIPTIONAL REGULATOR, ICLR FAMILY"/>
    <property type="match status" value="1"/>
</dbReference>
<evidence type="ECO:0000256" key="1">
    <source>
        <dbReference type="ARBA" id="ARBA00023015"/>
    </source>
</evidence>
<dbReference type="PROSITE" id="PS51078">
    <property type="entry name" value="ICLR_ED"/>
    <property type="match status" value="1"/>
</dbReference>
<dbReference type="SMART" id="SM00346">
    <property type="entry name" value="HTH_ICLR"/>
    <property type="match status" value="1"/>
</dbReference>
<dbReference type="InterPro" id="IPR014757">
    <property type="entry name" value="Tscrpt_reg_IclR_C"/>
</dbReference>
<sequence length="249" mass="25784">MTTQDRNTASTFAKGMAVLGAFDGSMPALTLADIARATGQDRAAARRGALTLVQLGYLAQTGRAFTLTPKVLTLAAGYFRANDFGHRVQPVLNRHAARLGAEIVLATRDGTEVLLLAQSTLPSGPVSFGFTPGSRLPLLHTSLGRMLLACETDPAPLASTAPMTAHTERSLASRESVMEQVTQARGAGYAETDGEFESGIVGFAVPVSAPEAAGMVVGTSMPRGSDGEAALRALRLCAAELRQSGVGAT</sequence>
<dbReference type="RefSeq" id="WP_380721812.1">
    <property type="nucleotide sequence ID" value="NZ_JBHSGI010000033.1"/>
</dbReference>
<accession>A0ABV9KMH6</accession>
<keyword evidence="3" id="KW-0804">Transcription</keyword>
<dbReference type="Proteomes" id="UP001595973">
    <property type="component" value="Unassembled WGS sequence"/>
</dbReference>
<dbReference type="EMBL" id="JBHSGI010000033">
    <property type="protein sequence ID" value="MFC4671357.1"/>
    <property type="molecule type" value="Genomic_DNA"/>
</dbReference>